<dbReference type="Proteomes" id="UP000244934">
    <property type="component" value="Unassembled WGS sequence"/>
</dbReference>
<dbReference type="RefSeq" id="WP_108844078.1">
    <property type="nucleotide sequence ID" value="NZ_ONZI01000005.1"/>
</dbReference>
<reference evidence="2" key="1">
    <citation type="submission" date="2018-03" db="EMBL/GenBank/DDBJ databases">
        <authorList>
            <person name="Navarro De La Torre S."/>
        </authorList>
    </citation>
    <scope>NUCLEOTIDE SEQUENCE [LARGE SCALE GENOMIC DNA]</scope>
    <source>
        <strain evidence="2">EAod3</strain>
    </source>
</reference>
<gene>
    <name evidence="1" type="ORF">KSP9073_03340</name>
</gene>
<keyword evidence="2" id="KW-1185">Reference proteome</keyword>
<evidence type="ECO:0008006" key="3">
    <source>
        <dbReference type="Google" id="ProtNLM"/>
    </source>
</evidence>
<name>A0A2R8CQV9_9GAMM</name>
<dbReference type="EMBL" id="ONZI01000005">
    <property type="protein sequence ID" value="SPJ35281.1"/>
    <property type="molecule type" value="Genomic_DNA"/>
</dbReference>
<dbReference type="Pfam" id="PF11390">
    <property type="entry name" value="FdsD"/>
    <property type="match status" value="1"/>
</dbReference>
<dbReference type="OrthoDB" id="8527650at2"/>
<evidence type="ECO:0000313" key="1">
    <source>
        <dbReference type="EMBL" id="SPJ35281.1"/>
    </source>
</evidence>
<evidence type="ECO:0000313" key="2">
    <source>
        <dbReference type="Proteomes" id="UP000244934"/>
    </source>
</evidence>
<sequence length="87" mass="9875">MNDPIVPLIKMVNQISLNNRHHDSDEAAAEQIAGHLKRFWARDMKRQIIDYADQDGSELDPVSRLAVARLKTMSDVVKDWEETSDAG</sequence>
<organism evidence="1 2">
    <name type="scientific">Kushneria phyllosphaerae</name>
    <dbReference type="NCBI Taxonomy" id="2100822"/>
    <lineage>
        <taxon>Bacteria</taxon>
        <taxon>Pseudomonadati</taxon>
        <taxon>Pseudomonadota</taxon>
        <taxon>Gammaproteobacteria</taxon>
        <taxon>Oceanospirillales</taxon>
        <taxon>Halomonadaceae</taxon>
        <taxon>Kushneria</taxon>
    </lineage>
</organism>
<accession>A0A2R8CQV9</accession>
<dbReference type="InterPro" id="IPR021074">
    <property type="entry name" value="Formate_DH_dsu"/>
</dbReference>
<protein>
    <recommendedName>
        <fullName evidence="3">Formate dehydrogenase subunit delta</fullName>
    </recommendedName>
</protein>
<proteinExistence type="predicted"/>
<dbReference type="AlphaFoldDB" id="A0A2R8CQV9"/>